<evidence type="ECO:0000313" key="2">
    <source>
        <dbReference type="EMBL" id="ARD98902.1"/>
    </source>
</evidence>
<gene>
    <name evidence="2" type="ORF">LL275_1272</name>
</gene>
<dbReference type="InterPro" id="IPR046749">
    <property type="entry name" value="SHOCT_2"/>
</dbReference>
<dbReference type="AlphaFoldDB" id="A0A1V0NG48"/>
<dbReference type="EMBL" id="CP015897">
    <property type="protein sequence ID" value="ARD98902.1"/>
    <property type="molecule type" value="Genomic_DNA"/>
</dbReference>
<dbReference type="RefSeq" id="WP_064973351.1">
    <property type="nucleotide sequence ID" value="NZ_CP015897.1"/>
</dbReference>
<dbReference type="Proteomes" id="UP000192085">
    <property type="component" value="Chromosome"/>
</dbReference>
<reference evidence="2" key="1">
    <citation type="journal article" date="2017" name="BMC Genomics">
        <title>Comparative and functional genomics of the Lactococcus lactis taxon; insights into evolution and niche adaptation.</title>
        <authorList>
            <person name="Kelleher P."/>
            <person name="Bottacini F."/>
            <person name="Mahony J."/>
            <person name="Kilcawley K.N."/>
            <person name="van Sinderen D."/>
        </authorList>
    </citation>
    <scope>NUCLEOTIDE SEQUENCE [LARGE SCALE GENOMIC DNA]</scope>
    <source>
        <strain evidence="2">275</strain>
    </source>
</reference>
<organism evidence="2">
    <name type="scientific">Lactococcus lactis subsp. lactis</name>
    <name type="common">Streptococcus lactis</name>
    <dbReference type="NCBI Taxonomy" id="1360"/>
    <lineage>
        <taxon>Bacteria</taxon>
        <taxon>Bacillati</taxon>
        <taxon>Bacillota</taxon>
        <taxon>Bacilli</taxon>
        <taxon>Lactobacillales</taxon>
        <taxon>Streptococcaceae</taxon>
        <taxon>Lactococcus</taxon>
    </lineage>
</organism>
<protein>
    <submittedName>
        <fullName evidence="2">Prophage protein</fullName>
    </submittedName>
</protein>
<evidence type="ECO:0000259" key="1">
    <source>
        <dbReference type="Pfam" id="PF20612"/>
    </source>
</evidence>
<feature type="domain" description="SHOCT-like" evidence="1">
    <location>
        <begin position="47"/>
        <end position="95"/>
    </location>
</feature>
<name>A0A1V0NG48_LACLL</name>
<proteinExistence type="predicted"/>
<dbReference type="Pfam" id="PF20612">
    <property type="entry name" value="SHOCT_2"/>
    <property type="match status" value="1"/>
</dbReference>
<sequence length="97" mass="11590">MNQEQKEQIINLKNKRLGYKKIATEKKVIQISDKTEVDSLDGKNTFEQHQTDFIYQSAIIQLKKLLENTLISVDEYRQMEQEIRQELCPYLYELYSS</sequence>
<accession>A0A1V0NG48</accession>